<reference evidence="1 2" key="1">
    <citation type="submission" date="2023-02" db="EMBL/GenBank/DDBJ databases">
        <title>Mannheimia cairiniae sp. nov., a novel species of Mannheimia obtained from moscovy ducks (Cairina moschata) and reclassification of Mannheimia ovis as heterotypic synonym of Mannheimia pernigra.</title>
        <authorList>
            <person name="Christensen H."/>
        </authorList>
    </citation>
    <scope>NUCLEOTIDE SEQUENCE [LARGE SCALE GENOMIC DNA]</scope>
    <source>
        <strain evidence="1 2">AT1</strain>
    </source>
</reference>
<evidence type="ECO:0000313" key="2">
    <source>
        <dbReference type="Proteomes" id="UP001221909"/>
    </source>
</evidence>
<dbReference type="Proteomes" id="UP001221909">
    <property type="component" value="Unassembled WGS sequence"/>
</dbReference>
<comment type="caution">
    <text evidence="1">The sequence shown here is derived from an EMBL/GenBank/DDBJ whole genome shotgun (WGS) entry which is preliminary data.</text>
</comment>
<evidence type="ECO:0008006" key="3">
    <source>
        <dbReference type="Google" id="ProtNLM"/>
    </source>
</evidence>
<dbReference type="EMBL" id="JAQSJE010000007">
    <property type="protein sequence ID" value="MDD0824354.1"/>
    <property type="molecule type" value="Genomic_DNA"/>
</dbReference>
<gene>
    <name evidence="1" type="ORF">PTQ27_07750</name>
</gene>
<organism evidence="1 2">
    <name type="scientific">Mannheimia cairinae</name>
    <dbReference type="NCBI Taxonomy" id="3025936"/>
    <lineage>
        <taxon>Bacteria</taxon>
        <taxon>Pseudomonadati</taxon>
        <taxon>Pseudomonadota</taxon>
        <taxon>Gammaproteobacteria</taxon>
        <taxon>Pasteurellales</taxon>
        <taxon>Pasteurellaceae</taxon>
        <taxon>Mannheimia</taxon>
    </lineage>
</organism>
<dbReference type="RefSeq" id="WP_273749080.1">
    <property type="nucleotide sequence ID" value="NZ_JAQSJE010000007.1"/>
</dbReference>
<proteinExistence type="predicted"/>
<sequence>MKNSDFIQMNQCHIFSIKFPTDNIREVLEQAEIDLGDSHTQVEIVKNPMTGNKVQELENGLFFTMRTTFKKVTKELLTAKIYELKQEFKARPDLVPPSNEKEWRIQAELELFHMVPFSSELVNIFYSPEKELLITNSRSKHSKLALHHLIKLFGLAGFRSVVVSDEKLGLNTRLKDYLSEGKPMFKFLNFEHETTLGNREESDETFLTCRHLDSEKGKNKALEALNNGFRVQSAKMRYDEGNFPVHFKLDGNLKIRSMRFVEYGDVSKQLNAPNFAGKSLAFTEYLESQFSALLKIAGDTVLEFVDETKLESFV</sequence>
<evidence type="ECO:0000313" key="1">
    <source>
        <dbReference type="EMBL" id="MDD0824354.1"/>
    </source>
</evidence>
<protein>
    <recommendedName>
        <fullName evidence="3">Recombination-associated protein RdgC</fullName>
    </recommendedName>
</protein>
<keyword evidence="2" id="KW-1185">Reference proteome</keyword>
<name>A0ABT5MQ93_9PAST</name>
<accession>A0ABT5MQ93</accession>